<comment type="caution">
    <text evidence="1">The sequence shown here is derived from an EMBL/GenBank/DDBJ whole genome shotgun (WGS) entry which is preliminary data.</text>
</comment>
<dbReference type="Proteomes" id="UP001253595">
    <property type="component" value="Unassembled WGS sequence"/>
</dbReference>
<organism evidence="1 2">
    <name type="scientific">Cellvibrio fibrivorans</name>
    <dbReference type="NCBI Taxonomy" id="126350"/>
    <lineage>
        <taxon>Bacteria</taxon>
        <taxon>Pseudomonadati</taxon>
        <taxon>Pseudomonadota</taxon>
        <taxon>Gammaproteobacteria</taxon>
        <taxon>Cellvibrionales</taxon>
        <taxon>Cellvibrionaceae</taxon>
        <taxon>Cellvibrio</taxon>
    </lineage>
</organism>
<evidence type="ECO:0008006" key="3">
    <source>
        <dbReference type="Google" id="ProtNLM"/>
    </source>
</evidence>
<dbReference type="SUPFAM" id="SSF82171">
    <property type="entry name" value="DPP6 N-terminal domain-like"/>
    <property type="match status" value="1"/>
</dbReference>
<evidence type="ECO:0000313" key="1">
    <source>
        <dbReference type="EMBL" id="MDR7090867.1"/>
    </source>
</evidence>
<proteinExistence type="predicted"/>
<evidence type="ECO:0000313" key="2">
    <source>
        <dbReference type="Proteomes" id="UP001253595"/>
    </source>
</evidence>
<reference evidence="1 2" key="1">
    <citation type="submission" date="2023-07" db="EMBL/GenBank/DDBJ databases">
        <title>Sorghum-associated microbial communities from plants grown in Nebraska, USA.</title>
        <authorList>
            <person name="Schachtman D."/>
        </authorList>
    </citation>
    <scope>NUCLEOTIDE SEQUENCE [LARGE SCALE GENOMIC DNA]</scope>
    <source>
        <strain evidence="1 2">BE190</strain>
    </source>
</reference>
<accession>A0ABU1V085</accession>
<sequence>MKTSVLPSLTLLFVAALLSGCGGSDTKIVEREPVPIEDDHDHDDEVTTQGRLLISAKDQAKVSVVDINEKSVLHEVAVSEAPNALYASPNHRYGFVVQRTADRVDVIDGGLWQEDHGDHLDDYDQPPKQMLFSINKTRPTHFTGTDEQSVIFFDGNGETAAPASVGVFTETDIANNTAGTVLEYSTHMHGAAQGRGDYLISTVRDAAATSTLPDRVAVYRAHNGYFVDETIFSENCPGLHGSAQNEKQIAFGCTDGVLVITQTDTTFTAKKITNPPSFTGTTRIGTVLGDNAVDEFIGIAAGQFYAINTSTNTITPVNWVDASISPAPTASSYGFADDGEFFVILDNQGKLTILHSDDWSLKARVQAITSNITALPTGSKFELALTPGHFAYVSDPITNQIKQIHLDEAKVNTTIQLDFVPNKLTWLGIAEPTAGEHSH</sequence>
<protein>
    <recommendedName>
        <fullName evidence="3">5-methyltetrahydrofolate--homocysteine methyltransferase</fullName>
    </recommendedName>
</protein>
<dbReference type="InterPro" id="IPR015943">
    <property type="entry name" value="WD40/YVTN_repeat-like_dom_sf"/>
</dbReference>
<gene>
    <name evidence="1" type="ORF">J2X05_002893</name>
</gene>
<dbReference type="PROSITE" id="PS51257">
    <property type="entry name" value="PROKAR_LIPOPROTEIN"/>
    <property type="match status" value="1"/>
</dbReference>
<dbReference type="Gene3D" id="2.130.10.10">
    <property type="entry name" value="YVTN repeat-like/Quinoprotein amine dehydrogenase"/>
    <property type="match status" value="1"/>
</dbReference>
<dbReference type="RefSeq" id="WP_310073540.1">
    <property type="nucleotide sequence ID" value="NZ_JAVDVX010000005.1"/>
</dbReference>
<name>A0ABU1V085_9GAMM</name>
<dbReference type="EMBL" id="JAVDVX010000005">
    <property type="protein sequence ID" value="MDR7090867.1"/>
    <property type="molecule type" value="Genomic_DNA"/>
</dbReference>
<keyword evidence="2" id="KW-1185">Reference proteome</keyword>